<gene>
    <name evidence="2" type="ORF">C1I98_38420</name>
</gene>
<keyword evidence="3" id="KW-1185">Reference proteome</keyword>
<proteinExistence type="predicted"/>
<comment type="caution">
    <text evidence="2">The sequence shown here is derived from an EMBL/GenBank/DDBJ whole genome shotgun (WGS) entry which is preliminary data.</text>
</comment>
<dbReference type="InterPro" id="IPR024983">
    <property type="entry name" value="CHAT_dom"/>
</dbReference>
<evidence type="ECO:0000313" key="2">
    <source>
        <dbReference type="EMBL" id="PZG18249.1"/>
    </source>
</evidence>
<feature type="domain" description="CHAT" evidence="1">
    <location>
        <begin position="42"/>
        <end position="191"/>
    </location>
</feature>
<reference evidence="2 3" key="1">
    <citation type="submission" date="2018-01" db="EMBL/GenBank/DDBJ databases">
        <title>Draft genome sequence of Sphaerisporangium sp. 7K107.</title>
        <authorList>
            <person name="Sahin N."/>
            <person name="Saygin H."/>
            <person name="Ay H."/>
        </authorList>
    </citation>
    <scope>NUCLEOTIDE SEQUENCE [LARGE SCALE GENOMIC DNA]</scope>
    <source>
        <strain evidence="2 3">7K107</strain>
    </source>
</reference>
<feature type="non-terminal residue" evidence="2">
    <location>
        <position position="1"/>
    </location>
</feature>
<accession>A0A2W2ENB2</accession>
<dbReference type="EMBL" id="POUA01000671">
    <property type="protein sequence ID" value="PZG18249.1"/>
    <property type="molecule type" value="Genomic_DNA"/>
</dbReference>
<dbReference type="Proteomes" id="UP000248544">
    <property type="component" value="Unassembled WGS sequence"/>
</dbReference>
<sequence>PALPALAGRPVCVAASAAGWLAGDRTAAARQEAGGVVAVAGPGLTYSRAEAAMVAAHHPGARRVPARAAAVLAALDGATLAHLATHGTFHAHSPLMSGLVLDDGPLPAYDLLGLRRPPRLVVLSACEAGMAHTPADGGPLGLAGALLSRGTACVVACVVPVRDEEALALMTVFHDLLAAGGTPAGALAGAASATGVRGFACFGAGHRALG</sequence>
<name>A0A2W2ENB2_9ACTN</name>
<protein>
    <recommendedName>
        <fullName evidence="1">CHAT domain-containing protein</fullName>
    </recommendedName>
</protein>
<dbReference type="RefSeq" id="WP_146607915.1">
    <property type="nucleotide sequence ID" value="NZ_POUA01000671.1"/>
</dbReference>
<organism evidence="2 3">
    <name type="scientific">Spongiactinospora gelatinilytica</name>
    <dbReference type="NCBI Taxonomy" id="2666298"/>
    <lineage>
        <taxon>Bacteria</taxon>
        <taxon>Bacillati</taxon>
        <taxon>Actinomycetota</taxon>
        <taxon>Actinomycetes</taxon>
        <taxon>Streptosporangiales</taxon>
        <taxon>Streptosporangiaceae</taxon>
        <taxon>Spongiactinospora</taxon>
    </lineage>
</organism>
<dbReference type="AlphaFoldDB" id="A0A2W2ENB2"/>
<evidence type="ECO:0000259" key="1">
    <source>
        <dbReference type="Pfam" id="PF12770"/>
    </source>
</evidence>
<evidence type="ECO:0000313" key="3">
    <source>
        <dbReference type="Proteomes" id="UP000248544"/>
    </source>
</evidence>
<dbReference type="Pfam" id="PF12770">
    <property type="entry name" value="CHAT"/>
    <property type="match status" value="1"/>
</dbReference>